<dbReference type="AlphaFoldDB" id="A0A0G0W013"/>
<reference evidence="1 2" key="1">
    <citation type="journal article" date="2015" name="Nature">
        <title>rRNA introns, odd ribosomes, and small enigmatic genomes across a large radiation of phyla.</title>
        <authorList>
            <person name="Brown C.T."/>
            <person name="Hug L.A."/>
            <person name="Thomas B.C."/>
            <person name="Sharon I."/>
            <person name="Castelle C.J."/>
            <person name="Singh A."/>
            <person name="Wilkins M.J."/>
            <person name="Williams K.H."/>
            <person name="Banfield J.F."/>
        </authorList>
    </citation>
    <scope>NUCLEOTIDE SEQUENCE [LARGE SCALE GENOMIC DNA]</scope>
</reference>
<protein>
    <submittedName>
        <fullName evidence="1">Uncharacterized protein</fullName>
    </submittedName>
</protein>
<dbReference type="EMBL" id="LCBF01000051">
    <property type="protein sequence ID" value="KKS05287.1"/>
    <property type="molecule type" value="Genomic_DNA"/>
</dbReference>
<dbReference type="Proteomes" id="UP000034544">
    <property type="component" value="Unassembled WGS sequence"/>
</dbReference>
<comment type="caution">
    <text evidence="1">The sequence shown here is derived from an EMBL/GenBank/DDBJ whole genome shotgun (WGS) entry which is preliminary data.</text>
</comment>
<sequence>MKSYLIRQALKSLMSDNYFRLHLSIRRQLVMNYIFNFGR</sequence>
<organism evidence="1 2">
    <name type="scientific">candidate division WWE3 bacterium GW2011_GWE1_41_27</name>
    <dbReference type="NCBI Taxonomy" id="1619131"/>
    <lineage>
        <taxon>Bacteria</taxon>
        <taxon>Katanobacteria</taxon>
    </lineage>
</organism>
<proteinExistence type="predicted"/>
<evidence type="ECO:0000313" key="2">
    <source>
        <dbReference type="Proteomes" id="UP000034544"/>
    </source>
</evidence>
<name>A0A0G0W013_UNCKA</name>
<accession>A0A0G0W013</accession>
<evidence type="ECO:0000313" key="1">
    <source>
        <dbReference type="EMBL" id="KKS05287.1"/>
    </source>
</evidence>
<gene>
    <name evidence="1" type="ORF">UU59_C0051G0007</name>
</gene>